<organism evidence="14 15">
    <name type="scientific">Ranatra chinensis</name>
    <dbReference type="NCBI Taxonomy" id="642074"/>
    <lineage>
        <taxon>Eukaryota</taxon>
        <taxon>Metazoa</taxon>
        <taxon>Ecdysozoa</taxon>
        <taxon>Arthropoda</taxon>
        <taxon>Hexapoda</taxon>
        <taxon>Insecta</taxon>
        <taxon>Pterygota</taxon>
        <taxon>Neoptera</taxon>
        <taxon>Paraneoptera</taxon>
        <taxon>Hemiptera</taxon>
        <taxon>Heteroptera</taxon>
        <taxon>Panheteroptera</taxon>
        <taxon>Nepomorpha</taxon>
        <taxon>Nepidae</taxon>
        <taxon>Ranatrinae</taxon>
        <taxon>Ranatra</taxon>
    </lineage>
</organism>
<evidence type="ECO:0000256" key="7">
    <source>
        <dbReference type="ARBA" id="ARBA00022691"/>
    </source>
</evidence>
<keyword evidence="13" id="KW-0256">Endoplasmic reticulum</keyword>
<comment type="function">
    <text evidence="11">Catalyzes the post-translational methylation of isoprenylated C-terminal cysteine residues.</text>
</comment>
<keyword evidence="6" id="KW-0808">Transferase</keyword>
<evidence type="ECO:0000256" key="8">
    <source>
        <dbReference type="ARBA" id="ARBA00022692"/>
    </source>
</evidence>
<evidence type="ECO:0000256" key="13">
    <source>
        <dbReference type="RuleBase" id="RU362022"/>
    </source>
</evidence>
<dbReference type="PANTHER" id="PTHR12714">
    <property type="entry name" value="PROTEIN-S ISOPRENYLCYSTEINE O-METHYLTRANSFERASE"/>
    <property type="match status" value="1"/>
</dbReference>
<name>A0ABD0YBT0_9HEMI</name>
<keyword evidence="15" id="KW-1185">Reference proteome</keyword>
<evidence type="ECO:0000256" key="10">
    <source>
        <dbReference type="ARBA" id="ARBA00023136"/>
    </source>
</evidence>
<keyword evidence="7 13" id="KW-0949">S-adenosyl-L-methionine</keyword>
<comment type="caution">
    <text evidence="14">The sequence shown here is derived from an EMBL/GenBank/DDBJ whole genome shotgun (WGS) entry which is preliminary data.</text>
</comment>
<keyword evidence="8 13" id="KW-0812">Transmembrane</keyword>
<comment type="similarity">
    <text evidence="3 13">Belongs to the class VI-like SAM-binding methyltransferase superfamily. Isoprenylcysteine carboxyl methyltransferase family.</text>
</comment>
<dbReference type="Gene3D" id="1.20.120.1630">
    <property type="match status" value="1"/>
</dbReference>
<keyword evidence="5 13" id="KW-0489">Methyltransferase</keyword>
<dbReference type="Proteomes" id="UP001558652">
    <property type="component" value="Unassembled WGS sequence"/>
</dbReference>
<evidence type="ECO:0000256" key="2">
    <source>
        <dbReference type="ARBA" id="ARBA00004141"/>
    </source>
</evidence>
<comment type="subcellular location">
    <subcellularLocation>
        <location evidence="13">Endoplasmic reticulum membrane</location>
        <topology evidence="13">Multi-pass membrane protein</topology>
    </subcellularLocation>
    <subcellularLocation>
        <location evidence="2">Membrane</location>
        <topology evidence="2">Multi-pass membrane protein</topology>
    </subcellularLocation>
</comment>
<dbReference type="InterPro" id="IPR007269">
    <property type="entry name" value="ICMT_MeTrfase"/>
</dbReference>
<evidence type="ECO:0000313" key="14">
    <source>
        <dbReference type="EMBL" id="KAL1116478.1"/>
    </source>
</evidence>
<accession>A0ABD0YBT0</accession>
<dbReference type="PROSITE" id="PS51564">
    <property type="entry name" value="SAM_ICMT"/>
    <property type="match status" value="1"/>
</dbReference>
<evidence type="ECO:0000256" key="3">
    <source>
        <dbReference type="ARBA" id="ARBA00009140"/>
    </source>
</evidence>
<evidence type="ECO:0000256" key="1">
    <source>
        <dbReference type="ARBA" id="ARBA00001450"/>
    </source>
</evidence>
<proteinExistence type="inferred from homology"/>
<evidence type="ECO:0000256" key="6">
    <source>
        <dbReference type="ARBA" id="ARBA00022679"/>
    </source>
</evidence>
<evidence type="ECO:0000256" key="9">
    <source>
        <dbReference type="ARBA" id="ARBA00022989"/>
    </source>
</evidence>
<evidence type="ECO:0000313" key="15">
    <source>
        <dbReference type="Proteomes" id="UP001558652"/>
    </source>
</evidence>
<protein>
    <recommendedName>
        <fullName evidence="12 13">Protein-S-isoprenylcysteine O-methyltransferase</fullName>
        <ecNumber evidence="4 13">2.1.1.100</ecNumber>
    </recommendedName>
</protein>
<reference evidence="14 15" key="1">
    <citation type="submission" date="2024-07" db="EMBL/GenBank/DDBJ databases">
        <title>Chromosome-level genome assembly of the water stick insect Ranatra chinensis (Heteroptera: Nepidae).</title>
        <authorList>
            <person name="Liu X."/>
        </authorList>
    </citation>
    <scope>NUCLEOTIDE SEQUENCE [LARGE SCALE GENOMIC DNA]</scope>
    <source>
        <strain evidence="14">Cailab_2021Rc</strain>
        <tissue evidence="14">Muscle</tissue>
    </source>
</reference>
<keyword evidence="9 13" id="KW-1133">Transmembrane helix</keyword>
<evidence type="ECO:0000256" key="5">
    <source>
        <dbReference type="ARBA" id="ARBA00022603"/>
    </source>
</evidence>
<evidence type="ECO:0000256" key="4">
    <source>
        <dbReference type="ARBA" id="ARBA00012151"/>
    </source>
</evidence>
<evidence type="ECO:0000256" key="11">
    <source>
        <dbReference type="ARBA" id="ARBA00023572"/>
    </source>
</evidence>
<keyword evidence="10 13" id="KW-0472">Membrane</keyword>
<dbReference type="GO" id="GO:0005789">
    <property type="term" value="C:endoplasmic reticulum membrane"/>
    <property type="evidence" value="ECO:0007669"/>
    <property type="project" value="UniProtKB-SubCell"/>
</dbReference>
<dbReference type="InterPro" id="IPR025770">
    <property type="entry name" value="PPMT_MeTrfase"/>
</dbReference>
<dbReference type="Pfam" id="PF04140">
    <property type="entry name" value="ICMT"/>
    <property type="match status" value="1"/>
</dbReference>
<dbReference type="PANTHER" id="PTHR12714:SF9">
    <property type="entry name" value="PROTEIN-S-ISOPRENYLCYSTEINE O-METHYLTRANSFERASE"/>
    <property type="match status" value="1"/>
</dbReference>
<dbReference type="GO" id="GO:0032259">
    <property type="term" value="P:methylation"/>
    <property type="evidence" value="ECO:0007669"/>
    <property type="project" value="UniProtKB-KW"/>
</dbReference>
<dbReference type="EMBL" id="JBFDAA010000017">
    <property type="protein sequence ID" value="KAL1116478.1"/>
    <property type="molecule type" value="Genomic_DNA"/>
</dbReference>
<dbReference type="EC" id="2.1.1.100" evidence="4 13"/>
<feature type="transmembrane region" description="Helical" evidence="13">
    <location>
        <begin position="102"/>
        <end position="125"/>
    </location>
</feature>
<comment type="catalytic activity">
    <reaction evidence="1 13">
        <text>[protein]-C-terminal S-[(2E,6E)-farnesyl]-L-cysteine + S-adenosyl-L-methionine = [protein]-C-terminal S-[(2E,6E)-farnesyl]-L-cysteine methyl ester + S-adenosyl-L-homocysteine</text>
        <dbReference type="Rhea" id="RHEA:21672"/>
        <dbReference type="Rhea" id="RHEA-COMP:12125"/>
        <dbReference type="Rhea" id="RHEA-COMP:12126"/>
        <dbReference type="ChEBI" id="CHEBI:57856"/>
        <dbReference type="ChEBI" id="CHEBI:59789"/>
        <dbReference type="ChEBI" id="CHEBI:90510"/>
        <dbReference type="ChEBI" id="CHEBI:90511"/>
        <dbReference type="EC" id="2.1.1.100"/>
    </reaction>
</comment>
<evidence type="ECO:0000256" key="12">
    <source>
        <dbReference type="ARBA" id="ARBA00023656"/>
    </source>
</evidence>
<gene>
    <name evidence="14" type="ORF">AAG570_004950</name>
</gene>
<sequence>MAFFHYSEFLTIAVSNPDTLSVDSFILNHSPQYKIAAVSSWIEFWIEHALWPDLKNVCWPLSALGLFVCVCGEAVRKLAMLTARTNFNHVVQSEKHPAYAGWFYWAVGTQMILVNPVCIVAYLAASWKFFKDRITIEEVTLLNFFQYDYVLYQDRIPTGLPFIRGYPIKDL</sequence>
<comment type="caution">
    <text evidence="13">Lacks conserved residue(s) required for the propagation of feature annotation.</text>
</comment>
<dbReference type="GO" id="GO:0004671">
    <property type="term" value="F:protein C-terminal S-isoprenylcysteine carboxyl O-methyltransferase activity"/>
    <property type="evidence" value="ECO:0007669"/>
    <property type="project" value="UniProtKB-EC"/>
</dbReference>
<dbReference type="AlphaFoldDB" id="A0ABD0YBT0"/>